<feature type="domain" description="Beta-lactamase class A catalytic" evidence="7">
    <location>
        <begin position="81"/>
        <end position="297"/>
    </location>
</feature>
<dbReference type="EC" id="3.5.2.6" evidence="2 6"/>
<proteinExistence type="inferred from homology"/>
<dbReference type="GO" id="GO:0008800">
    <property type="term" value="F:beta-lactamase activity"/>
    <property type="evidence" value="ECO:0007669"/>
    <property type="project" value="UniProtKB-UniRule"/>
</dbReference>
<reference evidence="8 9" key="1">
    <citation type="submission" date="2018-03" db="EMBL/GenBank/DDBJ databases">
        <title>Genomic Encyclopedia of Archaeal and Bacterial Type Strains, Phase II (KMG-II): from individual species to whole genera.</title>
        <authorList>
            <person name="Goeker M."/>
        </authorList>
    </citation>
    <scope>NUCLEOTIDE SEQUENCE [LARGE SCALE GENOMIC DNA]</scope>
    <source>
        <strain evidence="8 9">DSM 45211</strain>
    </source>
</reference>
<accession>A0A2P8DE99</accession>
<evidence type="ECO:0000256" key="6">
    <source>
        <dbReference type="RuleBase" id="RU361140"/>
    </source>
</evidence>
<sequence length="323" mass="34528">MDQRRTSFHRTGLDPSRRSLLRLGAAAPLTLPAAGLVTTGVAAEPAPGTTRADDVLARGIAGSTDDAVHRLERAYDTTIGLAAANLATGARLVHRAGDRFPILSVFKTLAVAAVLRDHDLHGETLRRRVWFPPADVLEYAPVASEHVDTGMTIEQMCAAVLHLSDNTAGNLLLREVGGPQGQTAFVRSLGDRTTRLDRWEVALNTAIPGDVRDTTSPAAIARTFARLLTGTALHRHDRARLRQWMLENRTGDARLRAGLPDGWRVADRTGTGAYGTANDVGVAWNPAGEPVVIAALTRRDDQDATADETVLADVAGLVAERIG</sequence>
<dbReference type="InterPro" id="IPR006311">
    <property type="entry name" value="TAT_signal"/>
</dbReference>
<keyword evidence="9" id="KW-1185">Reference proteome</keyword>
<dbReference type="InterPro" id="IPR012338">
    <property type="entry name" value="Beta-lactam/transpept-like"/>
</dbReference>
<dbReference type="PANTHER" id="PTHR35333:SF3">
    <property type="entry name" value="BETA-LACTAMASE-TYPE TRANSPEPTIDASE FOLD CONTAINING PROTEIN"/>
    <property type="match status" value="1"/>
</dbReference>
<dbReference type="Proteomes" id="UP000243528">
    <property type="component" value="Unassembled WGS sequence"/>
</dbReference>
<gene>
    <name evidence="8" type="ORF">CLV30_12922</name>
</gene>
<evidence type="ECO:0000256" key="3">
    <source>
        <dbReference type="ARBA" id="ARBA00018879"/>
    </source>
</evidence>
<dbReference type="EMBL" id="PYGE01000029">
    <property type="protein sequence ID" value="PSK95553.1"/>
    <property type="molecule type" value="Genomic_DNA"/>
</dbReference>
<dbReference type="OrthoDB" id="9784149at2"/>
<evidence type="ECO:0000259" key="7">
    <source>
        <dbReference type="Pfam" id="PF13354"/>
    </source>
</evidence>
<keyword evidence="5 6" id="KW-0046">Antibiotic resistance</keyword>
<evidence type="ECO:0000313" key="9">
    <source>
        <dbReference type="Proteomes" id="UP000243528"/>
    </source>
</evidence>
<evidence type="ECO:0000256" key="5">
    <source>
        <dbReference type="ARBA" id="ARBA00023251"/>
    </source>
</evidence>
<dbReference type="AlphaFoldDB" id="A0A2P8DE99"/>
<dbReference type="GO" id="GO:0046677">
    <property type="term" value="P:response to antibiotic"/>
    <property type="evidence" value="ECO:0007669"/>
    <property type="project" value="UniProtKB-UniRule"/>
</dbReference>
<dbReference type="SUPFAM" id="SSF56601">
    <property type="entry name" value="beta-lactamase/transpeptidase-like"/>
    <property type="match status" value="1"/>
</dbReference>
<dbReference type="PROSITE" id="PS00146">
    <property type="entry name" value="BETA_LACTAMASE_A"/>
    <property type="match status" value="1"/>
</dbReference>
<dbReference type="Gene3D" id="3.40.710.10">
    <property type="entry name" value="DD-peptidase/beta-lactamase superfamily"/>
    <property type="match status" value="1"/>
</dbReference>
<dbReference type="PROSITE" id="PS51318">
    <property type="entry name" value="TAT"/>
    <property type="match status" value="1"/>
</dbReference>
<evidence type="ECO:0000256" key="1">
    <source>
        <dbReference type="ARBA" id="ARBA00009009"/>
    </source>
</evidence>
<dbReference type="RefSeq" id="WP_106539857.1">
    <property type="nucleotide sequence ID" value="NZ_ML142905.1"/>
</dbReference>
<evidence type="ECO:0000313" key="8">
    <source>
        <dbReference type="EMBL" id="PSK95553.1"/>
    </source>
</evidence>
<comment type="caution">
    <text evidence="8">The sequence shown here is derived from an EMBL/GenBank/DDBJ whole genome shotgun (WGS) entry which is preliminary data.</text>
</comment>
<keyword evidence="4 6" id="KW-0378">Hydrolase</keyword>
<dbReference type="InterPro" id="IPR023650">
    <property type="entry name" value="Beta-lactam_class-A_AS"/>
</dbReference>
<dbReference type="PRINTS" id="PR00118">
    <property type="entry name" value="BLACTAMASEA"/>
</dbReference>
<evidence type="ECO:0000256" key="4">
    <source>
        <dbReference type="ARBA" id="ARBA00022801"/>
    </source>
</evidence>
<name>A0A2P8DE99_9ACTN</name>
<comment type="similarity">
    <text evidence="1 6">Belongs to the class-A beta-lactamase family.</text>
</comment>
<dbReference type="Pfam" id="PF13354">
    <property type="entry name" value="Beta-lactamase2"/>
    <property type="match status" value="1"/>
</dbReference>
<dbReference type="InterPro" id="IPR000871">
    <property type="entry name" value="Beta-lactam_class-A"/>
</dbReference>
<dbReference type="InterPro" id="IPR045155">
    <property type="entry name" value="Beta-lactam_cat"/>
</dbReference>
<protein>
    <recommendedName>
        <fullName evidence="3 6">Beta-lactamase</fullName>
        <ecNumber evidence="2 6">3.5.2.6</ecNumber>
    </recommendedName>
</protein>
<dbReference type="GO" id="GO:0030655">
    <property type="term" value="P:beta-lactam antibiotic catabolic process"/>
    <property type="evidence" value="ECO:0007669"/>
    <property type="project" value="InterPro"/>
</dbReference>
<evidence type="ECO:0000256" key="2">
    <source>
        <dbReference type="ARBA" id="ARBA00012865"/>
    </source>
</evidence>
<comment type="catalytic activity">
    <reaction evidence="6">
        <text>a beta-lactam + H2O = a substituted beta-amino acid</text>
        <dbReference type="Rhea" id="RHEA:20401"/>
        <dbReference type="ChEBI" id="CHEBI:15377"/>
        <dbReference type="ChEBI" id="CHEBI:35627"/>
        <dbReference type="ChEBI" id="CHEBI:140347"/>
        <dbReference type="EC" id="3.5.2.6"/>
    </reaction>
</comment>
<dbReference type="PANTHER" id="PTHR35333">
    <property type="entry name" value="BETA-LACTAMASE"/>
    <property type="match status" value="1"/>
</dbReference>
<dbReference type="NCBIfam" id="NF033103">
    <property type="entry name" value="bla_class_A"/>
    <property type="match status" value="1"/>
</dbReference>
<organism evidence="8 9">
    <name type="scientific">Haloactinopolyspora alba</name>
    <dbReference type="NCBI Taxonomy" id="648780"/>
    <lineage>
        <taxon>Bacteria</taxon>
        <taxon>Bacillati</taxon>
        <taxon>Actinomycetota</taxon>
        <taxon>Actinomycetes</taxon>
        <taxon>Jiangellales</taxon>
        <taxon>Jiangellaceae</taxon>
        <taxon>Haloactinopolyspora</taxon>
    </lineage>
</organism>